<reference evidence="4 5" key="1">
    <citation type="submission" date="2015-07" db="EMBL/GenBank/DDBJ databases">
        <title>The genome of Pseudoloma neurophilia, a relevant intracellular parasite of the zebrafish.</title>
        <authorList>
            <person name="Ndikumana S."/>
            <person name="Pelin A."/>
            <person name="Sanders J."/>
            <person name="Corradi N."/>
        </authorList>
    </citation>
    <scope>NUCLEOTIDE SEQUENCE [LARGE SCALE GENOMIC DNA]</scope>
    <source>
        <strain evidence="4 5">MK1</strain>
    </source>
</reference>
<dbReference type="Pfam" id="PF01200">
    <property type="entry name" value="Ribosomal_S28e"/>
    <property type="match status" value="1"/>
</dbReference>
<dbReference type="SUPFAM" id="SSF50249">
    <property type="entry name" value="Nucleic acid-binding proteins"/>
    <property type="match status" value="1"/>
</dbReference>
<sequence length="65" mass="7088">MSDQQGYLAKVVQVHGSSGPGGGIKHVTLELLNQKRTLSRAVTGPIKVGHIITIMDCEREYKRGK</sequence>
<dbReference type="GO" id="GO:0003735">
    <property type="term" value="F:structural constituent of ribosome"/>
    <property type="evidence" value="ECO:0007669"/>
    <property type="project" value="InterPro"/>
</dbReference>
<comment type="caution">
    <text evidence="4">The sequence shown here is derived from an EMBL/GenBank/DDBJ whole genome shotgun (WGS) entry which is preliminary data.</text>
</comment>
<evidence type="ECO:0000256" key="3">
    <source>
        <dbReference type="ARBA" id="ARBA00023274"/>
    </source>
</evidence>
<evidence type="ECO:0000313" key="4">
    <source>
        <dbReference type="EMBL" id="KRH92142.1"/>
    </source>
</evidence>
<dbReference type="InterPro" id="IPR000289">
    <property type="entry name" value="Ribosomal_eS28"/>
</dbReference>
<accession>A0A0R0LXJ3</accession>
<dbReference type="Gene3D" id="2.40.50.140">
    <property type="entry name" value="Nucleic acid-binding proteins"/>
    <property type="match status" value="1"/>
</dbReference>
<evidence type="ECO:0000256" key="1">
    <source>
        <dbReference type="ARBA" id="ARBA00005943"/>
    </source>
</evidence>
<protein>
    <submittedName>
        <fullName evidence="4">40S ribosomal protein S28</fullName>
    </submittedName>
</protein>
<name>A0A0R0LXJ3_9MICR</name>
<gene>
    <name evidence="4" type="ORF">M153_11157000898</name>
</gene>
<organism evidence="4 5">
    <name type="scientific">Pseudoloma neurophilia</name>
    <dbReference type="NCBI Taxonomy" id="146866"/>
    <lineage>
        <taxon>Eukaryota</taxon>
        <taxon>Fungi</taxon>
        <taxon>Fungi incertae sedis</taxon>
        <taxon>Microsporidia</taxon>
        <taxon>Pseudoloma</taxon>
    </lineage>
</organism>
<dbReference type="OrthoDB" id="10258930at2759"/>
<dbReference type="EMBL" id="LGUB01001170">
    <property type="protein sequence ID" value="KRH92142.1"/>
    <property type="molecule type" value="Genomic_DNA"/>
</dbReference>
<dbReference type="GO" id="GO:0005840">
    <property type="term" value="C:ribosome"/>
    <property type="evidence" value="ECO:0007669"/>
    <property type="project" value="UniProtKB-KW"/>
</dbReference>
<dbReference type="InterPro" id="IPR012340">
    <property type="entry name" value="NA-bd_OB-fold"/>
</dbReference>
<dbReference type="VEuPathDB" id="MicrosporidiaDB:M153_11157000898"/>
<evidence type="ECO:0000256" key="2">
    <source>
        <dbReference type="ARBA" id="ARBA00022980"/>
    </source>
</evidence>
<keyword evidence="2 4" id="KW-0689">Ribosomal protein</keyword>
<dbReference type="GO" id="GO:1990904">
    <property type="term" value="C:ribonucleoprotein complex"/>
    <property type="evidence" value="ECO:0007669"/>
    <property type="project" value="UniProtKB-KW"/>
</dbReference>
<dbReference type="Proteomes" id="UP000051530">
    <property type="component" value="Unassembled WGS sequence"/>
</dbReference>
<proteinExistence type="inferred from homology"/>
<keyword evidence="5" id="KW-1185">Reference proteome</keyword>
<dbReference type="AlphaFoldDB" id="A0A0R0LXJ3"/>
<comment type="similarity">
    <text evidence="1">Belongs to the eukaryotic ribosomal protein eS28 family.</text>
</comment>
<dbReference type="GO" id="GO:0006412">
    <property type="term" value="P:translation"/>
    <property type="evidence" value="ECO:0007669"/>
    <property type="project" value="InterPro"/>
</dbReference>
<evidence type="ECO:0000313" key="5">
    <source>
        <dbReference type="Proteomes" id="UP000051530"/>
    </source>
</evidence>
<keyword evidence="3" id="KW-0687">Ribonucleoprotein</keyword>